<dbReference type="EMBL" id="CSBK01000010">
    <property type="protein sequence ID" value="COW77985.1"/>
    <property type="molecule type" value="Genomic_DNA"/>
</dbReference>
<keyword evidence="1" id="KW-1133">Transmembrane helix</keyword>
<accession>A0A916L7A4</accession>
<evidence type="ECO:0000256" key="1">
    <source>
        <dbReference type="SAM" id="Phobius"/>
    </source>
</evidence>
<keyword evidence="1" id="KW-0472">Membrane</keyword>
<evidence type="ECO:0000313" key="3">
    <source>
        <dbReference type="Proteomes" id="UP000039021"/>
    </source>
</evidence>
<organism evidence="2 3">
    <name type="scientific">Mycobacterium tuberculosis</name>
    <dbReference type="NCBI Taxonomy" id="1773"/>
    <lineage>
        <taxon>Bacteria</taxon>
        <taxon>Bacillati</taxon>
        <taxon>Actinomycetota</taxon>
        <taxon>Actinomycetes</taxon>
        <taxon>Mycobacteriales</taxon>
        <taxon>Mycobacteriaceae</taxon>
        <taxon>Mycobacterium</taxon>
        <taxon>Mycobacterium tuberculosis complex</taxon>
    </lineage>
</organism>
<proteinExistence type="predicted"/>
<feature type="transmembrane region" description="Helical" evidence="1">
    <location>
        <begin position="25"/>
        <end position="48"/>
    </location>
</feature>
<dbReference type="Proteomes" id="UP000039021">
    <property type="component" value="Unassembled WGS sequence"/>
</dbReference>
<name>A0A916L7A4_MYCTX</name>
<reference evidence="3" key="1">
    <citation type="submission" date="2015-03" db="EMBL/GenBank/DDBJ databases">
        <authorList>
            <consortium name="Pathogen Informatics"/>
        </authorList>
    </citation>
    <scope>NUCLEOTIDE SEQUENCE [LARGE SCALE GENOMIC DNA]</scope>
    <source>
        <strain evidence="3">N09902308</strain>
    </source>
</reference>
<keyword evidence="1" id="KW-0812">Transmembrane</keyword>
<dbReference type="AlphaFoldDB" id="A0A916L7A4"/>
<evidence type="ECO:0000313" key="2">
    <source>
        <dbReference type="EMBL" id="COW77985.1"/>
    </source>
</evidence>
<sequence length="151" mass="16861">MVWLWKKRFQGFIRLSDGYGTPARIAGWMFMICCSRLVNSALTFGSVTPKTTRRMMSRVSAFMWSRLLIVAWGRQRVMCSRATEAIMSRYPRSAARVNAGMSSDRIRACSASSVINTECSPMTKPRMWLPSPACSDLGSAAKISLMCSGRV</sequence>
<comment type="caution">
    <text evidence="2">The sequence shown here is derived from an EMBL/GenBank/DDBJ whole genome shotgun (WGS) entry which is preliminary data.</text>
</comment>
<gene>
    <name evidence="2" type="ORF">ERS007739_00053</name>
</gene>
<protein>
    <submittedName>
        <fullName evidence="2">Uncharacterized protein</fullName>
    </submittedName>
</protein>